<dbReference type="AlphaFoldDB" id="A0A6C0C6L7"/>
<protein>
    <submittedName>
        <fullName evidence="1">Uncharacterized protein</fullName>
    </submittedName>
</protein>
<name>A0A6C0C6L7_9ZZZZ</name>
<proteinExistence type="predicted"/>
<evidence type="ECO:0000313" key="1">
    <source>
        <dbReference type="EMBL" id="QHT00366.1"/>
    </source>
</evidence>
<organism evidence="1">
    <name type="scientific">viral metagenome</name>
    <dbReference type="NCBI Taxonomy" id="1070528"/>
    <lineage>
        <taxon>unclassified sequences</taxon>
        <taxon>metagenomes</taxon>
        <taxon>organismal metagenomes</taxon>
    </lineage>
</organism>
<reference evidence="1" key="1">
    <citation type="journal article" date="2020" name="Nature">
        <title>Giant virus diversity and host interactions through global metagenomics.</title>
        <authorList>
            <person name="Schulz F."/>
            <person name="Roux S."/>
            <person name="Paez-Espino D."/>
            <person name="Jungbluth S."/>
            <person name="Walsh D.A."/>
            <person name="Denef V.J."/>
            <person name="McMahon K.D."/>
            <person name="Konstantinidis K.T."/>
            <person name="Eloe-Fadrosh E.A."/>
            <person name="Kyrpides N.C."/>
            <person name="Woyke T."/>
        </authorList>
    </citation>
    <scope>NUCLEOTIDE SEQUENCE</scope>
    <source>
        <strain evidence="1">GVMAG-M-3300020192-26</strain>
    </source>
</reference>
<accession>A0A6C0C6L7</accession>
<sequence>MFNVTSEMLPGDLNASILDYSMLLARIVAWRFERFNIRSFNVAGKTLPRDLNASILDY</sequence>
<dbReference type="EMBL" id="MN739354">
    <property type="protein sequence ID" value="QHT00366.1"/>
    <property type="molecule type" value="Genomic_DNA"/>
</dbReference>